<evidence type="ECO:0000256" key="11">
    <source>
        <dbReference type="SAM" id="SignalP"/>
    </source>
</evidence>
<evidence type="ECO:0000256" key="7">
    <source>
        <dbReference type="ARBA" id="ARBA00023230"/>
    </source>
</evidence>
<evidence type="ECO:0000256" key="5">
    <source>
        <dbReference type="ARBA" id="ARBA00022824"/>
    </source>
</evidence>
<dbReference type="PANTHER" id="PTHR44140:SF3">
    <property type="entry name" value="DNAJ HOMOLOG SUBFAMILY C MEMBER 3"/>
    <property type="match status" value="1"/>
</dbReference>
<dbReference type="PANTHER" id="PTHR44140">
    <property type="entry name" value="LD25575P"/>
    <property type="match status" value="1"/>
</dbReference>
<accession>A0A674F3M8</accession>
<dbReference type="AlphaFoldDB" id="A0A674F3M8"/>
<dbReference type="InterPro" id="IPR051727">
    <property type="entry name" value="DnaJ_C3_Co-chaperones"/>
</dbReference>
<feature type="repeat" description="TPR" evidence="9">
    <location>
        <begin position="36"/>
        <end position="69"/>
    </location>
</feature>
<feature type="repeat" description="TPR" evidence="9">
    <location>
        <begin position="70"/>
        <end position="103"/>
    </location>
</feature>
<dbReference type="SUPFAM" id="SSF46565">
    <property type="entry name" value="Chaperone J-domain"/>
    <property type="match status" value="1"/>
</dbReference>
<dbReference type="GO" id="GO:0051087">
    <property type="term" value="F:protein-folding chaperone binding"/>
    <property type="evidence" value="ECO:0007669"/>
    <property type="project" value="TreeGrafter"/>
</dbReference>
<keyword evidence="4 9" id="KW-0802">TPR repeat</keyword>
<evidence type="ECO:0000256" key="9">
    <source>
        <dbReference type="PROSITE-ProRule" id="PRU00339"/>
    </source>
</evidence>
<keyword evidence="7" id="KW-0834">Unfolded protein response</keyword>
<dbReference type="SUPFAM" id="SSF48452">
    <property type="entry name" value="TPR-like"/>
    <property type="match status" value="2"/>
</dbReference>
<reference evidence="13" key="1">
    <citation type="submission" date="2025-08" db="UniProtKB">
        <authorList>
            <consortium name="Ensembl"/>
        </authorList>
    </citation>
    <scope>IDENTIFICATION</scope>
</reference>
<dbReference type="Pfam" id="PF13432">
    <property type="entry name" value="TPR_16"/>
    <property type="match status" value="1"/>
</dbReference>
<dbReference type="InterPro" id="IPR001623">
    <property type="entry name" value="DnaJ_domain"/>
</dbReference>
<evidence type="ECO:0000256" key="8">
    <source>
        <dbReference type="ARBA" id="ARBA00039409"/>
    </source>
</evidence>
<feature type="repeat" description="TPR" evidence="9">
    <location>
        <begin position="327"/>
        <end position="360"/>
    </location>
</feature>
<dbReference type="GO" id="GO:0005783">
    <property type="term" value="C:endoplasmic reticulum"/>
    <property type="evidence" value="ECO:0007669"/>
    <property type="project" value="UniProtKB-SubCell"/>
</dbReference>
<evidence type="ECO:0000256" key="1">
    <source>
        <dbReference type="ARBA" id="ARBA00004240"/>
    </source>
</evidence>
<keyword evidence="6" id="KW-1015">Disulfide bond</keyword>
<dbReference type="GeneTree" id="ENSGT00940000165805"/>
<sequence>MVAVNPAVHKILSYVPFLLVLIDLRYEGVCGKDESLGNHLEMGKKLLAAGQLADALSHFHAAIDGDPENYMAYYRRATVYLAMGKSKSALPDLSKVIELKPDFTSARLQRGNLLLKQGRLDEAESDFKKVLNSNPSDKDENEAQSRLMKSDEIQRWVTQSRANFDRKDYITAVAHLDLIIETCVWDVSSRELRAECFIQMGEMGKAISDLTAASKLKSDNTQAFYKLSTIYYHLGDHEMSLNEVRECLKLDPDHEQCYSHYKQVKKLNKQIQSAEELIQQQRCVAVCASLSVRRCLCVAVCASLSVRRCLRAITVCSEVLQSDPQNVNVLKDRAEAYLLDEQYEEAIKDYETAREHSENDRQIKEGLEKAQRLLKQSQKRDYYKILGVKRTAQKKEIVKAYRKQAQQWHPDNFQDPVEKKKAEKKFIDIAQAKEVLTDPEMRQKFDNGEDPMDPESQQGGHHQNFHSGFQGFNPFSSGQFNFKFNYQ</sequence>
<dbReference type="Ensembl" id="ENSSTUT00000123201.1">
    <property type="protein sequence ID" value="ENSSTUP00000115151.1"/>
    <property type="gene ID" value="ENSSTUG00000050699.1"/>
</dbReference>
<organism evidence="13 14">
    <name type="scientific">Salmo trutta</name>
    <name type="common">Brown trout</name>
    <dbReference type="NCBI Taxonomy" id="8032"/>
    <lineage>
        <taxon>Eukaryota</taxon>
        <taxon>Metazoa</taxon>
        <taxon>Chordata</taxon>
        <taxon>Craniata</taxon>
        <taxon>Vertebrata</taxon>
        <taxon>Euteleostomi</taxon>
        <taxon>Actinopterygii</taxon>
        <taxon>Neopterygii</taxon>
        <taxon>Teleostei</taxon>
        <taxon>Protacanthopterygii</taxon>
        <taxon>Salmoniformes</taxon>
        <taxon>Salmonidae</taxon>
        <taxon>Salmoninae</taxon>
        <taxon>Salmo</taxon>
    </lineage>
</organism>
<dbReference type="Pfam" id="PF13181">
    <property type="entry name" value="TPR_8"/>
    <property type="match status" value="1"/>
</dbReference>
<proteinExistence type="predicted"/>
<evidence type="ECO:0000256" key="6">
    <source>
        <dbReference type="ARBA" id="ARBA00023157"/>
    </source>
</evidence>
<feature type="region of interest" description="Disordered" evidence="10">
    <location>
        <begin position="443"/>
        <end position="465"/>
    </location>
</feature>
<dbReference type="PROSITE" id="PS50076">
    <property type="entry name" value="DNAJ_2"/>
    <property type="match status" value="1"/>
</dbReference>
<gene>
    <name evidence="13" type="primary">dnajc3a</name>
</gene>
<dbReference type="CDD" id="cd06257">
    <property type="entry name" value="DnaJ"/>
    <property type="match status" value="1"/>
</dbReference>
<evidence type="ECO:0000313" key="13">
    <source>
        <dbReference type="Ensembl" id="ENSSTUP00000115151.1"/>
    </source>
</evidence>
<dbReference type="PROSITE" id="PS50005">
    <property type="entry name" value="TPR"/>
    <property type="match status" value="5"/>
</dbReference>
<keyword evidence="5" id="KW-0256">Endoplasmic reticulum</keyword>
<feature type="compositionally biased region" description="Polar residues" evidence="10">
    <location>
        <begin position="455"/>
        <end position="465"/>
    </location>
</feature>
<comment type="subcellular location">
    <subcellularLocation>
        <location evidence="1">Endoplasmic reticulum</location>
    </subcellularLocation>
</comment>
<keyword evidence="3" id="KW-0677">Repeat</keyword>
<dbReference type="Gene3D" id="1.25.40.10">
    <property type="entry name" value="Tetratricopeptide repeat domain"/>
    <property type="match status" value="1"/>
</dbReference>
<dbReference type="GO" id="GO:0006986">
    <property type="term" value="P:response to unfolded protein"/>
    <property type="evidence" value="ECO:0007669"/>
    <property type="project" value="UniProtKB-KW"/>
</dbReference>
<feature type="repeat" description="TPR" evidence="9">
    <location>
        <begin position="221"/>
        <end position="254"/>
    </location>
</feature>
<dbReference type="Pfam" id="PF00226">
    <property type="entry name" value="DnaJ"/>
    <property type="match status" value="1"/>
</dbReference>
<keyword evidence="2 11" id="KW-0732">Signal</keyword>
<reference evidence="13" key="2">
    <citation type="submission" date="2025-09" db="UniProtKB">
        <authorList>
            <consortium name="Ensembl"/>
        </authorList>
    </citation>
    <scope>IDENTIFICATION</scope>
</reference>
<dbReference type="SMART" id="SM00271">
    <property type="entry name" value="DnaJ"/>
    <property type="match status" value="1"/>
</dbReference>
<dbReference type="InterPro" id="IPR019734">
    <property type="entry name" value="TPR_rpt"/>
</dbReference>
<feature type="repeat" description="TPR" evidence="9">
    <location>
        <begin position="104"/>
        <end position="137"/>
    </location>
</feature>
<evidence type="ECO:0000256" key="10">
    <source>
        <dbReference type="SAM" id="MobiDB-lite"/>
    </source>
</evidence>
<dbReference type="Gene3D" id="1.10.287.110">
    <property type="entry name" value="DnaJ domain"/>
    <property type="match status" value="1"/>
</dbReference>
<evidence type="ECO:0000256" key="4">
    <source>
        <dbReference type="ARBA" id="ARBA00022803"/>
    </source>
</evidence>
<dbReference type="GO" id="GO:0051787">
    <property type="term" value="F:misfolded protein binding"/>
    <property type="evidence" value="ECO:0007669"/>
    <property type="project" value="TreeGrafter"/>
</dbReference>
<protein>
    <recommendedName>
        <fullName evidence="8">DnaJ homolog subfamily C member 3</fullName>
    </recommendedName>
</protein>
<dbReference type="Proteomes" id="UP000472277">
    <property type="component" value="Chromosome 24"/>
</dbReference>
<feature type="domain" description="J" evidence="12">
    <location>
        <begin position="381"/>
        <end position="449"/>
    </location>
</feature>
<dbReference type="PRINTS" id="PR00625">
    <property type="entry name" value="JDOMAIN"/>
</dbReference>
<name>A0A674F3M8_SALTR</name>
<evidence type="ECO:0000256" key="3">
    <source>
        <dbReference type="ARBA" id="ARBA00022737"/>
    </source>
</evidence>
<feature type="chain" id="PRO_5025458263" description="DnaJ homolog subfamily C member 3" evidence="11">
    <location>
        <begin position="32"/>
        <end position="487"/>
    </location>
</feature>
<evidence type="ECO:0000256" key="2">
    <source>
        <dbReference type="ARBA" id="ARBA00022729"/>
    </source>
</evidence>
<evidence type="ECO:0000259" key="12">
    <source>
        <dbReference type="PROSITE" id="PS50076"/>
    </source>
</evidence>
<dbReference type="InterPro" id="IPR036869">
    <property type="entry name" value="J_dom_sf"/>
</dbReference>
<evidence type="ECO:0000313" key="14">
    <source>
        <dbReference type="Proteomes" id="UP000472277"/>
    </source>
</evidence>
<dbReference type="SMART" id="SM00028">
    <property type="entry name" value="TPR"/>
    <property type="match status" value="6"/>
</dbReference>
<feature type="signal peptide" evidence="11">
    <location>
        <begin position="1"/>
        <end position="31"/>
    </location>
</feature>
<keyword evidence="14" id="KW-1185">Reference proteome</keyword>
<dbReference type="FunFam" id="1.10.287.110:FF:000015">
    <property type="entry name" value="dnaJ homolog subfamily C member 3"/>
    <property type="match status" value="1"/>
</dbReference>
<dbReference type="GO" id="GO:0034975">
    <property type="term" value="P:protein folding in endoplasmic reticulum"/>
    <property type="evidence" value="ECO:0007669"/>
    <property type="project" value="TreeGrafter"/>
</dbReference>
<dbReference type="InterPro" id="IPR011990">
    <property type="entry name" value="TPR-like_helical_dom_sf"/>
</dbReference>